<evidence type="ECO:0000256" key="1">
    <source>
        <dbReference type="SAM" id="SignalP"/>
    </source>
</evidence>
<name>A0ABT0C4C5_9BACT</name>
<dbReference type="RefSeq" id="WP_243326297.1">
    <property type="nucleotide sequence ID" value="NZ_JAKZMM010000045.1"/>
</dbReference>
<sequence length="661" mass="74625">MRRIIIVCSMVLAVIDAAYGQAANASVEKVYVVFKTHLDVGFTDLSSVVTQRYVSEFIPKALDLSEKLQAENAPEKYVWTTGAWIIWKYMQTAPAHDVARLDAAIRRGDIVWNAVPYTFESEVMNRDLLETSLLLSQRLDQQYGKHTVAAKMTDVPGHTRSIVSVMSKAGIRMLHIGVNGASPVPEVPPFCRWRDTDGSELILVYQQNYGTEDLLPGGKVAISINFTGDNHGPHTYDQVKKMYADIRGRYPNAKIIPASFNEIAEELVAIKDQLPVVTAEIGDTWIYGCASAPVRMAKYRALEELYSRWLREGKLDKHSDEALNFVLELGLIAEHTQGMDVKTHLQNWDKYDMDAFLPARSSAAFAKMEASWKELDDYLESAIAYLPEGLQAEAHAALQEIDHPKSPAFSSEAETVLPHTWQVDLFGGLLQLKGLSYEMLDSKDYDRFLDKYLRARYDWALADLGKPGLDKSKAVSVHLSAQEVRKEIRKDRKGVRTISELVFPQQVSVDKRVYPESMYVDVFEYKQEKKVDVTLTVLNKPAVRLPEAYWFSIGANDILSVVAEKIGERVDLLDVVEKGNRQQHGIDHYVDLITSAGTFRVWSKTAFLVNVGEAKGLNYSLDYPDKQGGIHFNLSNNYWGTNYSMWNEGSLSFHFTIEQLK</sequence>
<dbReference type="InterPro" id="IPR032482">
    <property type="entry name" value="DUF5054"/>
</dbReference>
<evidence type="ECO:0000313" key="3">
    <source>
        <dbReference type="Proteomes" id="UP001165444"/>
    </source>
</evidence>
<dbReference type="SUPFAM" id="SSF88713">
    <property type="entry name" value="Glycoside hydrolase/deacetylase"/>
    <property type="match status" value="1"/>
</dbReference>
<dbReference type="EMBL" id="JAKZMM010000045">
    <property type="protein sequence ID" value="MCJ2381861.1"/>
    <property type="molecule type" value="Genomic_DNA"/>
</dbReference>
<dbReference type="CDD" id="cd10791">
    <property type="entry name" value="GH38N_AMII_like_1"/>
    <property type="match status" value="1"/>
</dbReference>
<feature type="chain" id="PRO_5047174759" evidence="1">
    <location>
        <begin position="23"/>
        <end position="661"/>
    </location>
</feature>
<dbReference type="Gene3D" id="3.20.110.10">
    <property type="entry name" value="Glycoside hydrolase 38, N terminal domain"/>
    <property type="match status" value="1"/>
</dbReference>
<dbReference type="InterPro" id="IPR011330">
    <property type="entry name" value="Glyco_hydro/deAcase_b/a-brl"/>
</dbReference>
<comment type="caution">
    <text evidence="2">The sequence shown here is derived from an EMBL/GenBank/DDBJ whole genome shotgun (WGS) entry which is preliminary data.</text>
</comment>
<protein>
    <submittedName>
        <fullName evidence="2">DUF5054 domain-containing protein</fullName>
    </submittedName>
</protein>
<keyword evidence="3" id="KW-1185">Reference proteome</keyword>
<feature type="signal peptide" evidence="1">
    <location>
        <begin position="1"/>
        <end position="22"/>
    </location>
</feature>
<organism evidence="2 3">
    <name type="scientific">Parabacteroides faecalis</name>
    <dbReference type="NCBI Taxonomy" id="2924040"/>
    <lineage>
        <taxon>Bacteria</taxon>
        <taxon>Pseudomonadati</taxon>
        <taxon>Bacteroidota</taxon>
        <taxon>Bacteroidia</taxon>
        <taxon>Bacteroidales</taxon>
        <taxon>Tannerellaceae</taxon>
        <taxon>Parabacteroides</taxon>
    </lineage>
</organism>
<accession>A0ABT0C4C5</accession>
<keyword evidence="1" id="KW-0732">Signal</keyword>
<evidence type="ECO:0000313" key="2">
    <source>
        <dbReference type="EMBL" id="MCJ2381861.1"/>
    </source>
</evidence>
<dbReference type="Pfam" id="PF16477">
    <property type="entry name" value="DUF5054"/>
    <property type="match status" value="1"/>
</dbReference>
<proteinExistence type="predicted"/>
<dbReference type="InterPro" id="IPR027291">
    <property type="entry name" value="Glyco_hydro_38_N_sf"/>
</dbReference>
<dbReference type="Proteomes" id="UP001165444">
    <property type="component" value="Unassembled WGS sequence"/>
</dbReference>
<reference evidence="2 3" key="1">
    <citation type="submission" date="2022-03" db="EMBL/GenBank/DDBJ databases">
        <title>Parabacteroides sp. nov. isolated from swine feces.</title>
        <authorList>
            <person name="Bak J.E."/>
        </authorList>
    </citation>
    <scope>NUCLEOTIDE SEQUENCE [LARGE SCALE GENOMIC DNA]</scope>
    <source>
        <strain evidence="2 3">AGMB00274</strain>
    </source>
</reference>
<gene>
    <name evidence="2" type="ORF">MUN53_14810</name>
</gene>